<dbReference type="OrthoDB" id="2107370at2759"/>
<organism evidence="2 3">
    <name type="scientific">Eumeta variegata</name>
    <name type="common">Bagworm moth</name>
    <name type="synonym">Eumeta japonica</name>
    <dbReference type="NCBI Taxonomy" id="151549"/>
    <lineage>
        <taxon>Eukaryota</taxon>
        <taxon>Metazoa</taxon>
        <taxon>Ecdysozoa</taxon>
        <taxon>Arthropoda</taxon>
        <taxon>Hexapoda</taxon>
        <taxon>Insecta</taxon>
        <taxon>Pterygota</taxon>
        <taxon>Neoptera</taxon>
        <taxon>Endopterygota</taxon>
        <taxon>Lepidoptera</taxon>
        <taxon>Glossata</taxon>
        <taxon>Ditrysia</taxon>
        <taxon>Tineoidea</taxon>
        <taxon>Psychidae</taxon>
        <taxon>Oiketicinae</taxon>
        <taxon>Eumeta</taxon>
    </lineage>
</organism>
<dbReference type="GO" id="GO:0004016">
    <property type="term" value="F:adenylate cyclase activity"/>
    <property type="evidence" value="ECO:0007669"/>
    <property type="project" value="InterPro"/>
</dbReference>
<dbReference type="InterPro" id="IPR009398">
    <property type="entry name" value="Adcy_conserved_dom"/>
</dbReference>
<comment type="caution">
    <text evidence="2">The sequence shown here is derived from an EMBL/GenBank/DDBJ whole genome shotgun (WGS) entry which is preliminary data.</text>
</comment>
<dbReference type="EMBL" id="BGZK01001858">
    <property type="protein sequence ID" value="GBP87417.1"/>
    <property type="molecule type" value="Genomic_DNA"/>
</dbReference>
<feature type="domain" description="Adenylate cyclase conserved" evidence="1">
    <location>
        <begin position="56"/>
        <end position="110"/>
    </location>
</feature>
<sequence>MLHGDMWVLPCVYPDSTHLAHSRCVNRCTFPHSLVISLRKSQKFIGLQNKVTEKFKRPLKKRHSSVYHQPTNRVNKYLAQAIDARSVHREKATHVHLLTLCFKDTEKEAQVTYPKAK</sequence>
<gene>
    <name evidence="2" type="ORF">EVAR_66059_1</name>
</gene>
<dbReference type="AlphaFoldDB" id="A0A4C1ZLC9"/>
<name>A0A4C1ZLC9_EUMVA</name>
<proteinExistence type="predicted"/>
<evidence type="ECO:0000259" key="1">
    <source>
        <dbReference type="Pfam" id="PF06327"/>
    </source>
</evidence>
<dbReference type="GO" id="GO:0005886">
    <property type="term" value="C:plasma membrane"/>
    <property type="evidence" value="ECO:0007669"/>
    <property type="project" value="InterPro"/>
</dbReference>
<dbReference type="GO" id="GO:0006171">
    <property type="term" value="P:cAMP biosynthetic process"/>
    <property type="evidence" value="ECO:0007669"/>
    <property type="project" value="InterPro"/>
</dbReference>
<accession>A0A4C1ZLC9</accession>
<evidence type="ECO:0000313" key="3">
    <source>
        <dbReference type="Proteomes" id="UP000299102"/>
    </source>
</evidence>
<keyword evidence="3" id="KW-1185">Reference proteome</keyword>
<dbReference type="STRING" id="151549.A0A4C1ZLC9"/>
<evidence type="ECO:0000313" key="2">
    <source>
        <dbReference type="EMBL" id="GBP87417.1"/>
    </source>
</evidence>
<reference evidence="2 3" key="1">
    <citation type="journal article" date="2019" name="Commun. Biol.">
        <title>The bagworm genome reveals a unique fibroin gene that provides high tensile strength.</title>
        <authorList>
            <person name="Kono N."/>
            <person name="Nakamura H."/>
            <person name="Ohtoshi R."/>
            <person name="Tomita M."/>
            <person name="Numata K."/>
            <person name="Arakawa K."/>
        </authorList>
    </citation>
    <scope>NUCLEOTIDE SEQUENCE [LARGE SCALE GENOMIC DNA]</scope>
</reference>
<dbReference type="Proteomes" id="UP000299102">
    <property type="component" value="Unassembled WGS sequence"/>
</dbReference>
<dbReference type="Pfam" id="PF06327">
    <property type="entry name" value="Adcy_cons_dom"/>
    <property type="match status" value="1"/>
</dbReference>
<protein>
    <recommendedName>
        <fullName evidence="1">Adenylate cyclase conserved domain-containing protein</fullName>
    </recommendedName>
</protein>